<keyword evidence="2" id="KW-0032">Aminotransferase</keyword>
<dbReference type="EMBL" id="JAGVSJ010000005">
    <property type="protein sequence ID" value="MBX8631546.1"/>
    <property type="molecule type" value="Genomic_DNA"/>
</dbReference>
<protein>
    <submittedName>
        <fullName evidence="2">Aminotransferase class V-fold PLP-dependent enzyme</fullName>
    </submittedName>
</protein>
<dbReference type="PANTHER" id="PTHR43586">
    <property type="entry name" value="CYSTEINE DESULFURASE"/>
    <property type="match status" value="1"/>
</dbReference>
<name>A0A8J8CC09_9ARCH</name>
<dbReference type="InterPro" id="IPR000192">
    <property type="entry name" value="Aminotrans_V_dom"/>
</dbReference>
<comment type="caution">
    <text evidence="2">The sequence shown here is derived from an EMBL/GenBank/DDBJ whole genome shotgun (WGS) entry which is preliminary data.</text>
</comment>
<evidence type="ECO:0000313" key="2">
    <source>
        <dbReference type="EMBL" id="MBX8631546.1"/>
    </source>
</evidence>
<dbReference type="SUPFAM" id="SSF53383">
    <property type="entry name" value="PLP-dependent transferases"/>
    <property type="match status" value="1"/>
</dbReference>
<dbReference type="InterPro" id="IPR015422">
    <property type="entry name" value="PyrdxlP-dep_Trfase_small"/>
</dbReference>
<dbReference type="PANTHER" id="PTHR43586:SF15">
    <property type="entry name" value="BLR3095 PROTEIN"/>
    <property type="match status" value="1"/>
</dbReference>
<dbReference type="AlphaFoldDB" id="A0A8J8CC09"/>
<proteinExistence type="predicted"/>
<dbReference type="InterPro" id="IPR015421">
    <property type="entry name" value="PyrdxlP-dep_Trfase_major"/>
</dbReference>
<reference evidence="2" key="1">
    <citation type="submission" date="2021-04" db="EMBL/GenBank/DDBJ databases">
        <title>Genomic insights into ecological role and evolution of a novel Thermoplasmata order Candidatus Sysuiplasmatales.</title>
        <authorList>
            <person name="Yuan Y."/>
        </authorList>
    </citation>
    <scope>NUCLEOTIDE SEQUENCE</scope>
    <source>
        <strain evidence="2">YP2-bin.285</strain>
    </source>
</reference>
<dbReference type="Pfam" id="PF00266">
    <property type="entry name" value="Aminotran_5"/>
    <property type="match status" value="1"/>
</dbReference>
<sequence length="389" mass="43871">MKGYRREEFELLRRAIFFNWASLSPPPRSAIERLKRTLMFDERDTIPLEKQSEQMRNEAATLLNARQSEIACPGSSTTQGIQLAIDSINPSAGENMVTASIEFPTAGFEAIRLRRKGVEVRVADCGDGRVDADRIEKLADDRTRVILVSGVNWITGYRTDIRRIAEIAENRGAYLVVDAVQQMGASAIDVRRTEPDFIAAGGQKWLFSPFGAALLFVNRKRSDELEEPYPSLNNTVEPEEGWPSYFANEENDPFDVRQPVRTARRFEHGGWLNHFGMIGLAESLKIINSIGIERVERRIGELYDYAAEQIQNAGGRIISSLEPDERSSILTFRLRDSWKSHLDIVNALAARGCILSCRGAAGVGGIRMAIHCFNDEEDVDRMMEEIRRF</sequence>
<organism evidence="2 3">
    <name type="scientific">Candidatus Sysuiplasma superficiale</name>
    <dbReference type="NCBI Taxonomy" id="2823368"/>
    <lineage>
        <taxon>Archaea</taxon>
        <taxon>Methanobacteriati</taxon>
        <taxon>Thermoplasmatota</taxon>
        <taxon>Thermoplasmata</taxon>
        <taxon>Candidatus Sysuiplasmatales</taxon>
        <taxon>Candidatus Sysuiplasmataceae</taxon>
        <taxon>Candidatus Sysuiplasma</taxon>
    </lineage>
</organism>
<dbReference type="Gene3D" id="3.40.640.10">
    <property type="entry name" value="Type I PLP-dependent aspartate aminotransferase-like (Major domain)"/>
    <property type="match status" value="1"/>
</dbReference>
<dbReference type="Proteomes" id="UP000716004">
    <property type="component" value="Unassembled WGS sequence"/>
</dbReference>
<dbReference type="Gene3D" id="3.90.1150.10">
    <property type="entry name" value="Aspartate Aminotransferase, domain 1"/>
    <property type="match status" value="1"/>
</dbReference>
<accession>A0A8J8CC09</accession>
<dbReference type="GO" id="GO:0008483">
    <property type="term" value="F:transaminase activity"/>
    <property type="evidence" value="ECO:0007669"/>
    <property type="project" value="UniProtKB-KW"/>
</dbReference>
<evidence type="ECO:0000259" key="1">
    <source>
        <dbReference type="Pfam" id="PF00266"/>
    </source>
</evidence>
<evidence type="ECO:0000313" key="3">
    <source>
        <dbReference type="Proteomes" id="UP000716004"/>
    </source>
</evidence>
<feature type="domain" description="Aminotransferase class V" evidence="1">
    <location>
        <begin position="50"/>
        <end position="381"/>
    </location>
</feature>
<keyword evidence="2" id="KW-0808">Transferase</keyword>
<dbReference type="InterPro" id="IPR015424">
    <property type="entry name" value="PyrdxlP-dep_Trfase"/>
</dbReference>
<gene>
    <name evidence="2" type="ORF">J9259_03360</name>
</gene>